<name>A0A5A7RC98_STRAF</name>
<accession>A0A5A7RC98</accession>
<proteinExistence type="predicted"/>
<dbReference type="OrthoDB" id="722566at2759"/>
<keyword evidence="3" id="KW-1185">Reference proteome</keyword>
<comment type="caution">
    <text evidence="2">The sequence shown here is derived from an EMBL/GenBank/DDBJ whole genome shotgun (WGS) entry which is preliminary data.</text>
</comment>
<evidence type="ECO:0000259" key="1">
    <source>
        <dbReference type="PROSITE" id="PS50181"/>
    </source>
</evidence>
<organism evidence="2 3">
    <name type="scientific">Striga asiatica</name>
    <name type="common">Asiatic witchweed</name>
    <name type="synonym">Buchnera asiatica</name>
    <dbReference type="NCBI Taxonomy" id="4170"/>
    <lineage>
        <taxon>Eukaryota</taxon>
        <taxon>Viridiplantae</taxon>
        <taxon>Streptophyta</taxon>
        <taxon>Embryophyta</taxon>
        <taxon>Tracheophyta</taxon>
        <taxon>Spermatophyta</taxon>
        <taxon>Magnoliopsida</taxon>
        <taxon>eudicotyledons</taxon>
        <taxon>Gunneridae</taxon>
        <taxon>Pentapetalae</taxon>
        <taxon>asterids</taxon>
        <taxon>lamiids</taxon>
        <taxon>Lamiales</taxon>
        <taxon>Orobanchaceae</taxon>
        <taxon>Buchnereae</taxon>
        <taxon>Striga</taxon>
    </lineage>
</organism>
<dbReference type="Gene3D" id="1.20.1280.50">
    <property type="match status" value="1"/>
</dbReference>
<dbReference type="InterPro" id="IPR036047">
    <property type="entry name" value="F-box-like_dom_sf"/>
</dbReference>
<evidence type="ECO:0000313" key="2">
    <source>
        <dbReference type="EMBL" id="GER55028.1"/>
    </source>
</evidence>
<gene>
    <name evidence="2" type="ORF">STAS_32670</name>
</gene>
<dbReference type="PANTHER" id="PTHR31482:SF2">
    <property type="entry name" value="F-BOX DOMAIN-CONTAINING PROTEIN"/>
    <property type="match status" value="1"/>
</dbReference>
<feature type="domain" description="F-box" evidence="1">
    <location>
        <begin position="86"/>
        <end position="132"/>
    </location>
</feature>
<sequence>MLFFLITCSFSFIFFYKSLVLKPLPSWACEMRMLSLLFLKDFSFFSLTKSLRNTVLSVVSSIFASLTLSKKSVFCSQIKSLEKTPEMSLLDLPDLVLETILEKLPPEGLCKMACVCTSFRDWCMSDHLWEKHIKNKWARVVGPAAYMEWQWQIALGKGSAFFGQHKNRGLMGYLNHLWPVVLIRSSLRGNITKKTSFRPKVSTSIMSWYFALESGKFWFPAQVYNRENGHVGFMLSCYDAELCYDVKTNTFQASTAVGPVGERQLSIGQITGRRVLKQMDFTEDFGKFVVMKRSVHGKGYGHLNTLSSAHQFGIKQRNNCIIPVNRMLGRVDENWTFEWKSDHVDDGGSS</sequence>
<dbReference type="AlphaFoldDB" id="A0A5A7RC98"/>
<evidence type="ECO:0000313" key="3">
    <source>
        <dbReference type="Proteomes" id="UP000325081"/>
    </source>
</evidence>
<dbReference type="PROSITE" id="PS50181">
    <property type="entry name" value="FBOX"/>
    <property type="match status" value="1"/>
</dbReference>
<protein>
    <submittedName>
        <fullName evidence="2">F-box family protein</fullName>
    </submittedName>
</protein>
<dbReference type="SMART" id="SM00256">
    <property type="entry name" value="FBOX"/>
    <property type="match status" value="1"/>
</dbReference>
<dbReference type="Proteomes" id="UP000325081">
    <property type="component" value="Unassembled WGS sequence"/>
</dbReference>
<dbReference type="EMBL" id="BKCP01011625">
    <property type="protein sequence ID" value="GER55028.1"/>
    <property type="molecule type" value="Genomic_DNA"/>
</dbReference>
<dbReference type="PANTHER" id="PTHR31482">
    <property type="entry name" value="ESTS AU081301(E20138)"/>
    <property type="match status" value="1"/>
</dbReference>
<dbReference type="InterPro" id="IPR001810">
    <property type="entry name" value="F-box_dom"/>
</dbReference>
<dbReference type="SUPFAM" id="SSF81383">
    <property type="entry name" value="F-box domain"/>
    <property type="match status" value="1"/>
</dbReference>
<dbReference type="Pfam" id="PF00646">
    <property type="entry name" value="F-box"/>
    <property type="match status" value="1"/>
</dbReference>
<reference evidence="3" key="1">
    <citation type="journal article" date="2019" name="Curr. Biol.">
        <title>Genome Sequence of Striga asiatica Provides Insight into the Evolution of Plant Parasitism.</title>
        <authorList>
            <person name="Yoshida S."/>
            <person name="Kim S."/>
            <person name="Wafula E.K."/>
            <person name="Tanskanen J."/>
            <person name="Kim Y.M."/>
            <person name="Honaas L."/>
            <person name="Yang Z."/>
            <person name="Spallek T."/>
            <person name="Conn C.E."/>
            <person name="Ichihashi Y."/>
            <person name="Cheong K."/>
            <person name="Cui S."/>
            <person name="Der J.P."/>
            <person name="Gundlach H."/>
            <person name="Jiao Y."/>
            <person name="Hori C."/>
            <person name="Ishida J.K."/>
            <person name="Kasahara H."/>
            <person name="Kiba T."/>
            <person name="Kim M.S."/>
            <person name="Koo N."/>
            <person name="Laohavisit A."/>
            <person name="Lee Y.H."/>
            <person name="Lumba S."/>
            <person name="McCourt P."/>
            <person name="Mortimer J.C."/>
            <person name="Mutuku J.M."/>
            <person name="Nomura T."/>
            <person name="Sasaki-Sekimoto Y."/>
            <person name="Seto Y."/>
            <person name="Wang Y."/>
            <person name="Wakatake T."/>
            <person name="Sakakibara H."/>
            <person name="Demura T."/>
            <person name="Yamaguchi S."/>
            <person name="Yoneyama K."/>
            <person name="Manabe R.I."/>
            <person name="Nelson D.C."/>
            <person name="Schulman A.H."/>
            <person name="Timko M.P."/>
            <person name="dePamphilis C.W."/>
            <person name="Choi D."/>
            <person name="Shirasu K."/>
        </authorList>
    </citation>
    <scope>NUCLEOTIDE SEQUENCE [LARGE SCALE GENOMIC DNA]</scope>
    <source>
        <strain evidence="3">cv. UVA1</strain>
    </source>
</reference>